<dbReference type="Proteomes" id="UP000033647">
    <property type="component" value="Unassembled WGS sequence"/>
</dbReference>
<keyword evidence="3" id="KW-1185">Reference proteome</keyword>
<dbReference type="AlphaFoldDB" id="A0A0F4G8Q4"/>
<evidence type="ECO:0000313" key="2">
    <source>
        <dbReference type="EMBL" id="KJX93741.1"/>
    </source>
</evidence>
<reference evidence="2 3" key="1">
    <citation type="submission" date="2015-03" db="EMBL/GenBank/DDBJ databases">
        <title>RNA-seq based gene annotation and comparative genomics of four Zymoseptoria species reveal species-specific pathogenicity related genes and transposable element activity.</title>
        <authorList>
            <person name="Grandaubert J."/>
            <person name="Bhattacharyya A."/>
            <person name="Stukenbrock E.H."/>
        </authorList>
    </citation>
    <scope>NUCLEOTIDE SEQUENCE [LARGE SCALE GENOMIC DNA]</scope>
    <source>
        <strain evidence="2 3">Zb18110</strain>
    </source>
</reference>
<organism evidence="2 3">
    <name type="scientific">Zymoseptoria brevis</name>
    <dbReference type="NCBI Taxonomy" id="1047168"/>
    <lineage>
        <taxon>Eukaryota</taxon>
        <taxon>Fungi</taxon>
        <taxon>Dikarya</taxon>
        <taxon>Ascomycota</taxon>
        <taxon>Pezizomycotina</taxon>
        <taxon>Dothideomycetes</taxon>
        <taxon>Dothideomycetidae</taxon>
        <taxon>Mycosphaerellales</taxon>
        <taxon>Mycosphaerellaceae</taxon>
        <taxon>Zymoseptoria</taxon>
    </lineage>
</organism>
<evidence type="ECO:0000256" key="1">
    <source>
        <dbReference type="SAM" id="MobiDB-lite"/>
    </source>
</evidence>
<proteinExistence type="predicted"/>
<feature type="compositionally biased region" description="Basic and acidic residues" evidence="1">
    <location>
        <begin position="102"/>
        <end position="136"/>
    </location>
</feature>
<name>A0A0F4G8Q4_9PEZI</name>
<feature type="region of interest" description="Disordered" evidence="1">
    <location>
        <begin position="80"/>
        <end position="138"/>
    </location>
</feature>
<comment type="caution">
    <text evidence="2">The sequence shown here is derived from an EMBL/GenBank/DDBJ whole genome shotgun (WGS) entry which is preliminary data.</text>
</comment>
<protein>
    <submittedName>
        <fullName evidence="2">Uncharacterized protein</fullName>
    </submittedName>
</protein>
<dbReference type="OrthoDB" id="10418083at2759"/>
<gene>
    <name evidence="2" type="ORF">TI39_contig4264g00002</name>
</gene>
<accession>A0A0F4G8Q4</accession>
<sequence>MAVTESYHHLACMNWLHSPFPGFTPQPPRSISIRDGDRDSPFDELLAGMDYNLPEAEVSDTRMLFDDLLDGADYNLQEAEPLTMHRGVKGRSESVGQQNNHHQKELMNPREESRVLEEQRREPDNEPDKPKDDFRKPNVLRQKVLDSTHDELALACMLANSISAIITTLQRQLESDAVKQKESDAAF</sequence>
<dbReference type="EMBL" id="LAFY01004223">
    <property type="protein sequence ID" value="KJX93741.1"/>
    <property type="molecule type" value="Genomic_DNA"/>
</dbReference>
<evidence type="ECO:0000313" key="3">
    <source>
        <dbReference type="Proteomes" id="UP000033647"/>
    </source>
</evidence>